<evidence type="ECO:0000313" key="3">
    <source>
        <dbReference type="Proteomes" id="UP000013006"/>
    </source>
</evidence>
<feature type="region of interest" description="Disordered" evidence="1">
    <location>
        <begin position="1"/>
        <end position="20"/>
    </location>
</feature>
<gene>
    <name evidence="2" type="ORF">SiL_2104</name>
</gene>
<accession>M9UBN1</accession>
<evidence type="ECO:0000256" key="1">
    <source>
        <dbReference type="SAM" id="MobiDB-lite"/>
    </source>
</evidence>
<protein>
    <submittedName>
        <fullName evidence="2">Uncharacterized protein</fullName>
    </submittedName>
</protein>
<dbReference type="Proteomes" id="UP000013006">
    <property type="component" value="Chromosome"/>
</dbReference>
<dbReference type="KEGG" id="sic:SiL_2104"/>
<dbReference type="EMBL" id="CP003928">
    <property type="protein sequence ID" value="AGJ63547.1"/>
    <property type="molecule type" value="Genomic_DNA"/>
</dbReference>
<evidence type="ECO:0000313" key="2">
    <source>
        <dbReference type="EMBL" id="AGJ63547.1"/>
    </source>
</evidence>
<dbReference type="HOGENOM" id="CLU_2949473_0_0_2"/>
<proteinExistence type="predicted"/>
<dbReference type="AlphaFoldDB" id="M9UBN1"/>
<sequence length="59" mass="6432">MSNIKGISIKNANREPEKKSRNAGIMVSLKIFFSCSYSPGAKKAQVSLIMRGSEVNSAR</sequence>
<organism>
    <name type="scientific">Saccharolobus islandicus LAL14/1</name>
    <dbReference type="NCBI Taxonomy" id="1241935"/>
    <lineage>
        <taxon>Archaea</taxon>
        <taxon>Thermoproteota</taxon>
        <taxon>Thermoprotei</taxon>
        <taxon>Sulfolobales</taxon>
        <taxon>Sulfolobaceae</taxon>
        <taxon>Saccharolobus</taxon>
    </lineage>
</organism>
<name>M9UBN1_SACIS</name>
<reference evidence="2 3" key="1">
    <citation type="journal article" date="2013" name="Open Biol.">
        <title>Genomics and genetics of Sulfolobus islandicus LAL14/1, a model hyperthermophilic archaeon.</title>
        <authorList>
            <person name="Jaubert C."/>
            <person name="Danioux C."/>
            <person name="Oberto J."/>
            <person name="Cortez D."/>
            <person name="Bize A."/>
            <person name="Krupovic M."/>
            <person name="She Q."/>
            <person name="Forterre P."/>
            <person name="Prangishvili D."/>
            <person name="Sezonov G."/>
        </authorList>
    </citation>
    <scope>NUCLEOTIDE SEQUENCE [LARGE SCALE GENOMIC DNA]</scope>
    <source>
        <strain evidence="2">LAL14/1</strain>
    </source>
</reference>